<accession>A0A936K827</accession>
<comment type="caution">
    <text evidence="3">The sequence shown here is derived from an EMBL/GenBank/DDBJ whole genome shotgun (WGS) entry which is preliminary data.</text>
</comment>
<keyword evidence="1" id="KW-0472">Membrane</keyword>
<dbReference type="SUPFAM" id="SSF103481">
    <property type="entry name" value="Multidrug resistance efflux transporter EmrE"/>
    <property type="match status" value="1"/>
</dbReference>
<organism evidence="3 4">
    <name type="scientific">Candidatus Geothrix odensensis</name>
    <dbReference type="NCBI Taxonomy" id="2954440"/>
    <lineage>
        <taxon>Bacteria</taxon>
        <taxon>Pseudomonadati</taxon>
        <taxon>Acidobacteriota</taxon>
        <taxon>Holophagae</taxon>
        <taxon>Holophagales</taxon>
        <taxon>Holophagaceae</taxon>
        <taxon>Geothrix</taxon>
    </lineage>
</organism>
<evidence type="ECO:0000259" key="2">
    <source>
        <dbReference type="Pfam" id="PF00892"/>
    </source>
</evidence>
<evidence type="ECO:0000313" key="3">
    <source>
        <dbReference type="EMBL" id="MBK8573022.1"/>
    </source>
</evidence>
<gene>
    <name evidence="3" type="ORF">IPN91_10320</name>
</gene>
<protein>
    <submittedName>
        <fullName evidence="3">EamA family transporter</fullName>
    </submittedName>
</protein>
<name>A0A936K827_9BACT</name>
<evidence type="ECO:0000313" key="4">
    <source>
        <dbReference type="Proteomes" id="UP000709959"/>
    </source>
</evidence>
<dbReference type="AlphaFoldDB" id="A0A936K827"/>
<reference evidence="3 4" key="1">
    <citation type="submission" date="2020-10" db="EMBL/GenBank/DDBJ databases">
        <title>Connecting structure to function with the recovery of over 1000 high-quality activated sludge metagenome-assembled genomes encoding full-length rRNA genes using long-read sequencing.</title>
        <authorList>
            <person name="Singleton C.M."/>
            <person name="Petriglieri F."/>
            <person name="Kristensen J.M."/>
            <person name="Kirkegaard R.H."/>
            <person name="Michaelsen T.Y."/>
            <person name="Andersen M.H."/>
            <person name="Karst S.M."/>
            <person name="Dueholm M.S."/>
            <person name="Nielsen P.H."/>
            <person name="Albertsen M."/>
        </authorList>
    </citation>
    <scope>NUCLEOTIDE SEQUENCE [LARGE SCALE GENOMIC DNA]</scope>
    <source>
        <strain evidence="3">OdNE_18-Q3-R46-58_MAXAC.008</strain>
    </source>
</reference>
<keyword evidence="1" id="KW-0812">Transmembrane</keyword>
<proteinExistence type="predicted"/>
<dbReference type="EMBL" id="JADKCH010000011">
    <property type="protein sequence ID" value="MBK8573022.1"/>
    <property type="molecule type" value="Genomic_DNA"/>
</dbReference>
<feature type="transmembrane region" description="Helical" evidence="1">
    <location>
        <begin position="21"/>
        <end position="38"/>
    </location>
</feature>
<feature type="transmembrane region" description="Helical" evidence="1">
    <location>
        <begin position="50"/>
        <end position="67"/>
    </location>
</feature>
<dbReference type="GO" id="GO:0016020">
    <property type="term" value="C:membrane"/>
    <property type="evidence" value="ECO:0007669"/>
    <property type="project" value="InterPro"/>
</dbReference>
<dbReference type="Proteomes" id="UP000709959">
    <property type="component" value="Unassembled WGS sequence"/>
</dbReference>
<dbReference type="Pfam" id="PF00892">
    <property type="entry name" value="EamA"/>
    <property type="match status" value="1"/>
</dbReference>
<dbReference type="InterPro" id="IPR037185">
    <property type="entry name" value="EmrE-like"/>
</dbReference>
<evidence type="ECO:0000256" key="1">
    <source>
        <dbReference type="SAM" id="Phobius"/>
    </source>
</evidence>
<dbReference type="InterPro" id="IPR000620">
    <property type="entry name" value="EamA_dom"/>
</dbReference>
<feature type="transmembrane region" description="Helical" evidence="1">
    <location>
        <begin position="79"/>
        <end position="99"/>
    </location>
</feature>
<dbReference type="Gene3D" id="1.10.3730.20">
    <property type="match status" value="1"/>
</dbReference>
<feature type="domain" description="EamA" evidence="2">
    <location>
        <begin position="4"/>
        <end position="122"/>
    </location>
</feature>
<sequence>MGLANLGMKAAGQRGLEPASVLFWVVLGEVPVALGYWLWRGRPAGSTGGVAWGLGAGLFTALALILLNESFARGAKAALAVGIMNANFVLVALLAFILFREQLQPSKLLGLAATLSGLWLMAR</sequence>
<keyword evidence="1" id="KW-1133">Transmembrane helix</keyword>